<feature type="transmembrane region" description="Helical" evidence="10">
    <location>
        <begin position="20"/>
        <end position="44"/>
    </location>
</feature>
<evidence type="ECO:0000256" key="8">
    <source>
        <dbReference type="PIRSR" id="PIRSR602401-1"/>
    </source>
</evidence>
<protein>
    <recommendedName>
        <fullName evidence="13">Cytochrome P450</fullName>
    </recommendedName>
</protein>
<dbReference type="SUPFAM" id="SSF48264">
    <property type="entry name" value="Cytochrome P450"/>
    <property type="match status" value="1"/>
</dbReference>
<feature type="binding site" description="axial binding residue" evidence="8">
    <location>
        <position position="458"/>
    </location>
    <ligand>
        <name>heme</name>
        <dbReference type="ChEBI" id="CHEBI:30413"/>
    </ligand>
    <ligandPart>
        <name>Fe</name>
        <dbReference type="ChEBI" id="CHEBI:18248"/>
    </ligandPart>
</feature>
<keyword evidence="10" id="KW-1133">Transmembrane helix</keyword>
<dbReference type="InterPro" id="IPR050121">
    <property type="entry name" value="Cytochrome_P450_monoxygenase"/>
</dbReference>
<keyword evidence="10" id="KW-0812">Transmembrane</keyword>
<feature type="transmembrane region" description="Helical" evidence="10">
    <location>
        <begin position="311"/>
        <end position="333"/>
    </location>
</feature>
<dbReference type="EMBL" id="CAJVRC010000895">
    <property type="protein sequence ID" value="CAG8908595.1"/>
    <property type="molecule type" value="Genomic_DNA"/>
</dbReference>
<evidence type="ECO:0000313" key="11">
    <source>
        <dbReference type="EMBL" id="CAG8908595.1"/>
    </source>
</evidence>
<sequence length="526" mass="59345">MTVPSNSPDQLPGLGDLTLQMIVCILTVGWGTYLIWLGVYRLYIHPLAKVPGPRMAAVTRWYGLYYDVWLGGQYFLKVEELHKQYGPIVRIKPNEVHCNDPEFVEVLFTGPLWKRDKDPWLPRAMAVPLAAGGTISHDLHRSRRAPLGPYFSKQSVRKQEVILQDTLEKLLRRFEEHRNTGTVVTLSEAFAAAAADIVTTFSFGKSTNSVEKKDFNGPFFQAIDASFRLSHITANFGWVRAFLRSPPPQIVTWITPALAPLFELHQQWKSQIRDAKAPTEKQVTTIFDQIMWAKLSPLEKRSKRLHQEAELIFLAGFSTTAATSSMLTFELLANPGKMNKLRAELLQALPHTDSPLSLSELEKLPYLSAVIQEGIRLHPGGALRMQRISPDKPLIYTDPRTGTTTTFPAGTSISMDAPSINKNPELFPNPSEFVPERWLQSPHLSRYLLTFSKGTRICLGINLAWGMLYYFIAGVFRNYGPPTGTDTSFPTIELYETERKKDVDTVAEFVIPVAEKESKGIRVLFR</sequence>
<comment type="cofactor">
    <cofactor evidence="1 8">
        <name>heme</name>
        <dbReference type="ChEBI" id="CHEBI:30413"/>
    </cofactor>
</comment>
<evidence type="ECO:0000313" key="12">
    <source>
        <dbReference type="Proteomes" id="UP001154252"/>
    </source>
</evidence>
<dbReference type="PRINTS" id="PR00463">
    <property type="entry name" value="EP450I"/>
</dbReference>
<dbReference type="GO" id="GO:0004497">
    <property type="term" value="F:monooxygenase activity"/>
    <property type="evidence" value="ECO:0007669"/>
    <property type="project" value="UniProtKB-KW"/>
</dbReference>
<keyword evidence="10" id="KW-0472">Membrane</keyword>
<dbReference type="AlphaFoldDB" id="A0A9W4KMA5"/>
<dbReference type="Proteomes" id="UP001154252">
    <property type="component" value="Unassembled WGS sequence"/>
</dbReference>
<keyword evidence="12" id="KW-1185">Reference proteome</keyword>
<reference evidence="11" key="1">
    <citation type="submission" date="2021-07" db="EMBL/GenBank/DDBJ databases">
        <authorList>
            <person name="Branca A.L. A."/>
        </authorList>
    </citation>
    <scope>NUCLEOTIDE SEQUENCE</scope>
</reference>
<dbReference type="Gene3D" id="1.10.630.10">
    <property type="entry name" value="Cytochrome P450"/>
    <property type="match status" value="1"/>
</dbReference>
<gene>
    <name evidence="11" type="ORF">PEGY_LOCUS9370</name>
</gene>
<evidence type="ECO:0000256" key="9">
    <source>
        <dbReference type="RuleBase" id="RU000461"/>
    </source>
</evidence>
<keyword evidence="7 9" id="KW-0503">Monooxygenase</keyword>
<dbReference type="CDD" id="cd11062">
    <property type="entry name" value="CYP58-like"/>
    <property type="match status" value="1"/>
</dbReference>
<dbReference type="InterPro" id="IPR002401">
    <property type="entry name" value="Cyt_P450_E_grp-I"/>
</dbReference>
<dbReference type="GO" id="GO:0020037">
    <property type="term" value="F:heme binding"/>
    <property type="evidence" value="ECO:0007669"/>
    <property type="project" value="InterPro"/>
</dbReference>
<evidence type="ECO:0000256" key="6">
    <source>
        <dbReference type="ARBA" id="ARBA00023004"/>
    </source>
</evidence>
<evidence type="ECO:0000256" key="3">
    <source>
        <dbReference type="ARBA" id="ARBA00022617"/>
    </source>
</evidence>
<dbReference type="GO" id="GO:0005506">
    <property type="term" value="F:iron ion binding"/>
    <property type="evidence" value="ECO:0007669"/>
    <property type="project" value="InterPro"/>
</dbReference>
<dbReference type="GO" id="GO:0043386">
    <property type="term" value="P:mycotoxin biosynthetic process"/>
    <property type="evidence" value="ECO:0007669"/>
    <property type="project" value="UniProtKB-ARBA"/>
</dbReference>
<dbReference type="InterPro" id="IPR001128">
    <property type="entry name" value="Cyt_P450"/>
</dbReference>
<comment type="caution">
    <text evidence="11">The sequence shown here is derived from an EMBL/GenBank/DDBJ whole genome shotgun (WGS) entry which is preliminary data.</text>
</comment>
<evidence type="ECO:0000256" key="1">
    <source>
        <dbReference type="ARBA" id="ARBA00001971"/>
    </source>
</evidence>
<dbReference type="PRINTS" id="PR00385">
    <property type="entry name" value="P450"/>
</dbReference>
<evidence type="ECO:0000256" key="10">
    <source>
        <dbReference type="SAM" id="Phobius"/>
    </source>
</evidence>
<dbReference type="Pfam" id="PF00067">
    <property type="entry name" value="p450"/>
    <property type="match status" value="1"/>
</dbReference>
<dbReference type="InterPro" id="IPR017972">
    <property type="entry name" value="Cyt_P450_CS"/>
</dbReference>
<name>A0A9W4KMA5_9EURO</name>
<keyword evidence="4 8" id="KW-0479">Metal-binding</keyword>
<evidence type="ECO:0000256" key="4">
    <source>
        <dbReference type="ARBA" id="ARBA00022723"/>
    </source>
</evidence>
<accession>A0A9W4KMA5</accession>
<organism evidence="11 12">
    <name type="scientific">Penicillium egyptiacum</name>
    <dbReference type="NCBI Taxonomy" id="1303716"/>
    <lineage>
        <taxon>Eukaryota</taxon>
        <taxon>Fungi</taxon>
        <taxon>Dikarya</taxon>
        <taxon>Ascomycota</taxon>
        <taxon>Pezizomycotina</taxon>
        <taxon>Eurotiomycetes</taxon>
        <taxon>Eurotiomycetidae</taxon>
        <taxon>Eurotiales</taxon>
        <taxon>Aspergillaceae</taxon>
        <taxon>Penicillium</taxon>
    </lineage>
</organism>
<dbReference type="PANTHER" id="PTHR24305">
    <property type="entry name" value="CYTOCHROME P450"/>
    <property type="match status" value="1"/>
</dbReference>
<evidence type="ECO:0000256" key="5">
    <source>
        <dbReference type="ARBA" id="ARBA00023002"/>
    </source>
</evidence>
<dbReference type="PANTHER" id="PTHR24305:SF157">
    <property type="entry name" value="N-ACETYLTRYPTOPHAN 6-HYDROXYLASE IVOC-RELATED"/>
    <property type="match status" value="1"/>
</dbReference>
<keyword evidence="5 9" id="KW-0560">Oxidoreductase</keyword>
<evidence type="ECO:0000256" key="2">
    <source>
        <dbReference type="ARBA" id="ARBA00010617"/>
    </source>
</evidence>
<comment type="similarity">
    <text evidence="2 9">Belongs to the cytochrome P450 family.</text>
</comment>
<evidence type="ECO:0000256" key="7">
    <source>
        <dbReference type="ARBA" id="ARBA00023033"/>
    </source>
</evidence>
<proteinExistence type="inferred from homology"/>
<dbReference type="OrthoDB" id="3945418at2759"/>
<dbReference type="GO" id="GO:0016705">
    <property type="term" value="F:oxidoreductase activity, acting on paired donors, with incorporation or reduction of molecular oxygen"/>
    <property type="evidence" value="ECO:0007669"/>
    <property type="project" value="InterPro"/>
</dbReference>
<dbReference type="PROSITE" id="PS00086">
    <property type="entry name" value="CYTOCHROME_P450"/>
    <property type="match status" value="1"/>
</dbReference>
<keyword evidence="3 8" id="KW-0349">Heme</keyword>
<keyword evidence="6 8" id="KW-0408">Iron</keyword>
<evidence type="ECO:0008006" key="13">
    <source>
        <dbReference type="Google" id="ProtNLM"/>
    </source>
</evidence>
<dbReference type="InterPro" id="IPR036396">
    <property type="entry name" value="Cyt_P450_sf"/>
</dbReference>